<keyword evidence="6" id="KW-0378">Hydrolase</keyword>
<dbReference type="CDD" id="cd17930">
    <property type="entry name" value="DEXHc_cas3"/>
    <property type="match status" value="1"/>
</dbReference>
<accession>A0A6J7S6I7</accession>
<evidence type="ECO:0000256" key="4">
    <source>
        <dbReference type="ARBA" id="ARBA00022723"/>
    </source>
</evidence>
<dbReference type="SUPFAM" id="SSF52540">
    <property type="entry name" value="P-loop containing nucleoside triphosphate hydrolases"/>
    <property type="match status" value="1"/>
</dbReference>
<dbReference type="GO" id="GO:0046872">
    <property type="term" value="F:metal ion binding"/>
    <property type="evidence" value="ECO:0007669"/>
    <property type="project" value="UniProtKB-KW"/>
</dbReference>
<dbReference type="InterPro" id="IPR027417">
    <property type="entry name" value="P-loop_NTPase"/>
</dbReference>
<evidence type="ECO:0000256" key="7">
    <source>
        <dbReference type="ARBA" id="ARBA00022806"/>
    </source>
</evidence>
<protein>
    <submittedName>
        <fullName evidence="11">Unannotated protein</fullName>
    </submittedName>
</protein>
<keyword evidence="3" id="KW-0540">Nuclease</keyword>
<dbReference type="Gene3D" id="1.10.3210.30">
    <property type="match status" value="1"/>
</dbReference>
<dbReference type="InterPro" id="IPR054712">
    <property type="entry name" value="Cas3-like_dom"/>
</dbReference>
<gene>
    <name evidence="11" type="ORF">UFOPK4150_01584</name>
</gene>
<dbReference type="AlphaFoldDB" id="A0A6J7S6I7"/>
<dbReference type="SMART" id="SM00487">
    <property type="entry name" value="DEXDc"/>
    <property type="match status" value="1"/>
</dbReference>
<dbReference type="NCBIfam" id="TIGR01587">
    <property type="entry name" value="cas3_core"/>
    <property type="match status" value="1"/>
</dbReference>
<comment type="similarity">
    <text evidence="1">In the N-terminal section; belongs to the CRISPR-associated nuclease Cas3-HD family.</text>
</comment>
<evidence type="ECO:0000259" key="10">
    <source>
        <dbReference type="PROSITE" id="PS51643"/>
    </source>
</evidence>
<keyword evidence="7" id="KW-0347">Helicase</keyword>
<dbReference type="InterPro" id="IPR014001">
    <property type="entry name" value="Helicase_ATP-bd"/>
</dbReference>
<name>A0A6J7S6I7_9ZZZZ</name>
<evidence type="ECO:0000256" key="1">
    <source>
        <dbReference type="ARBA" id="ARBA00006847"/>
    </source>
</evidence>
<dbReference type="GO" id="GO:0005524">
    <property type="term" value="F:ATP binding"/>
    <property type="evidence" value="ECO:0007669"/>
    <property type="project" value="UniProtKB-KW"/>
</dbReference>
<evidence type="ECO:0000256" key="3">
    <source>
        <dbReference type="ARBA" id="ARBA00022722"/>
    </source>
</evidence>
<reference evidence="11" key="1">
    <citation type="submission" date="2020-05" db="EMBL/GenBank/DDBJ databases">
        <authorList>
            <person name="Chiriac C."/>
            <person name="Salcher M."/>
            <person name="Ghai R."/>
            <person name="Kavagutti S V."/>
        </authorList>
    </citation>
    <scope>NUCLEOTIDE SEQUENCE</scope>
</reference>
<dbReference type="Pfam" id="PF22590">
    <property type="entry name" value="Cas3-like_C_2"/>
    <property type="match status" value="1"/>
</dbReference>
<dbReference type="EMBL" id="CAFBPU010000034">
    <property type="protein sequence ID" value="CAB5036030.1"/>
    <property type="molecule type" value="Genomic_DNA"/>
</dbReference>
<evidence type="ECO:0000256" key="6">
    <source>
        <dbReference type="ARBA" id="ARBA00022801"/>
    </source>
</evidence>
<organism evidence="11">
    <name type="scientific">freshwater metagenome</name>
    <dbReference type="NCBI Taxonomy" id="449393"/>
    <lineage>
        <taxon>unclassified sequences</taxon>
        <taxon>metagenomes</taxon>
        <taxon>ecological metagenomes</taxon>
    </lineage>
</organism>
<evidence type="ECO:0000256" key="8">
    <source>
        <dbReference type="ARBA" id="ARBA00022840"/>
    </source>
</evidence>
<keyword evidence="9" id="KW-0051">Antiviral defense</keyword>
<dbReference type="InterPro" id="IPR038257">
    <property type="entry name" value="CRISPR-assoc_Cas3_HD_sf"/>
</dbReference>
<keyword evidence="4" id="KW-0479">Metal-binding</keyword>
<dbReference type="GO" id="GO:0016787">
    <property type="term" value="F:hydrolase activity"/>
    <property type="evidence" value="ECO:0007669"/>
    <property type="project" value="UniProtKB-KW"/>
</dbReference>
<evidence type="ECO:0000256" key="5">
    <source>
        <dbReference type="ARBA" id="ARBA00022741"/>
    </source>
</evidence>
<proteinExistence type="inferred from homology"/>
<sequence length="924" mass="98961">MSSTDIAEVAQNNVGVVWGKWDGAANSYPLAAHLLDTAAFAAGLWDVTLSTTTRDRLGEGFGGDSVAARAGFAFVAAAHDCGKADPWFQGQLASRRVAEFAANSELLSASGLSRFPDSAPLVRRVLLNPTMRRLLRHEAGSAAALERSGAPSWVVAAVSGHHGRYMPDAPPAVTRPVDQYRAWVAGSGWAIEQSRDLQRIANAVGWEGFAAGAAQTRSVGALIPLMTGLICLADWCASDEMFIASAPLELLYSEPGEYFRRRSSQALALIPTTIGVPVRPRGTFAQVFPGFSPSRDSQRWAVEQGLHGPGLTLITVPMGEGKTETALWMHAASEVGDGLVFALPTMATADAMFTRIQRFYASTPALAALRHGQAVLNSFYDPATVTPTGVCDGAGGLTGSEWLRGRHRSLTAPVTVSSCDQVLAAAVNHKFLPVRLASLASKHVVLDEVHTYDPYQDLLLIRLLGWLGRYGARVTLLSATLPTRRAADYARAYAEGAGATLSGEVRGLYPCVTSTAPDGQLTQVQLGAHRSYEHRVSVAEITVGSTNYEEFVDEFAVGTATLMRGLREENPDSCMGLIVNTVNRAIAVARSLGGEVTPLVIHARMTAAQRAEKTKALLEMTGPDGTPGPLTVIATQIAEASLDIDFDVLVCDLAPMTSLLQRMGRQWRQSHVEGSAWIHPPRRRRTTPEPVVHVLVARDVQGARHRHAAVPYSHAEIDKTLAAGLDGGARDRVAIPGDLQVLVDGCDVTFADLTIDDADVASVQNLMSHLGKQAADAGAAMRVGTDLTEFEQRWEYTPRWDSNAMLDGFTEGTLWDAEALTRLREGANIQLLIYDPTGLTRYAYPDNMAGLMASLQNPDVVNVALSCVLPVSGNLATKILRSIDVPNGWQTQATAILRSLRPIAISELASLGLTLHPDLGLTSE</sequence>
<dbReference type="CDD" id="cd09641">
    <property type="entry name" value="Cas3''_I"/>
    <property type="match status" value="1"/>
</dbReference>
<evidence type="ECO:0000313" key="11">
    <source>
        <dbReference type="EMBL" id="CAB5036030.1"/>
    </source>
</evidence>
<dbReference type="GO" id="GO:0004518">
    <property type="term" value="F:nuclease activity"/>
    <property type="evidence" value="ECO:0007669"/>
    <property type="project" value="UniProtKB-KW"/>
</dbReference>
<dbReference type="InterPro" id="IPR006483">
    <property type="entry name" value="CRISPR-assoc_Cas3_HD"/>
</dbReference>
<evidence type="ECO:0000256" key="9">
    <source>
        <dbReference type="ARBA" id="ARBA00023118"/>
    </source>
</evidence>
<dbReference type="Gene3D" id="3.40.50.300">
    <property type="entry name" value="P-loop containing nucleotide triphosphate hydrolases"/>
    <property type="match status" value="1"/>
</dbReference>
<keyword evidence="5" id="KW-0547">Nucleotide-binding</keyword>
<dbReference type="Pfam" id="PF18019">
    <property type="entry name" value="Cas3_HD"/>
    <property type="match status" value="1"/>
</dbReference>
<dbReference type="NCBIfam" id="TIGR01596">
    <property type="entry name" value="cas3_HD"/>
    <property type="match status" value="1"/>
</dbReference>
<keyword evidence="8" id="KW-0067">ATP-binding</keyword>
<dbReference type="GO" id="GO:0051607">
    <property type="term" value="P:defense response to virus"/>
    <property type="evidence" value="ECO:0007669"/>
    <property type="project" value="UniProtKB-KW"/>
</dbReference>
<comment type="similarity">
    <text evidence="2">In the central section; belongs to the CRISPR-associated helicase Cas3 family.</text>
</comment>
<dbReference type="InterPro" id="IPR006474">
    <property type="entry name" value="Helicase_Cas3_CRISPR-ass_core"/>
</dbReference>
<evidence type="ECO:0000256" key="2">
    <source>
        <dbReference type="ARBA" id="ARBA00009046"/>
    </source>
</evidence>
<dbReference type="GO" id="GO:0004386">
    <property type="term" value="F:helicase activity"/>
    <property type="evidence" value="ECO:0007669"/>
    <property type="project" value="UniProtKB-KW"/>
</dbReference>
<feature type="domain" description="HD Cas3-type" evidence="10">
    <location>
        <begin position="23"/>
        <end position="236"/>
    </location>
</feature>
<dbReference type="PROSITE" id="PS51643">
    <property type="entry name" value="HD_CAS3"/>
    <property type="match status" value="1"/>
</dbReference>